<evidence type="ECO:0000313" key="2">
    <source>
        <dbReference type="EMBL" id="RIE01200.1"/>
    </source>
</evidence>
<dbReference type="Gene3D" id="3.20.80.10">
    <property type="entry name" value="Regulatory factor, effector binding domain"/>
    <property type="match status" value="1"/>
</dbReference>
<proteinExistence type="predicted"/>
<dbReference type="SUPFAM" id="SSF55136">
    <property type="entry name" value="Probable bacterial effector-binding domain"/>
    <property type="match status" value="1"/>
</dbReference>
<protein>
    <submittedName>
        <fullName evidence="2">DNA gyrase inhibitor</fullName>
    </submittedName>
</protein>
<dbReference type="InterPro" id="IPR010499">
    <property type="entry name" value="AraC_E-bd"/>
</dbReference>
<dbReference type="EMBL" id="QXJM01000040">
    <property type="protein sequence ID" value="RIE01200.1"/>
    <property type="molecule type" value="Genomic_DNA"/>
</dbReference>
<dbReference type="Proteomes" id="UP000266340">
    <property type="component" value="Unassembled WGS sequence"/>
</dbReference>
<dbReference type="PANTHER" id="PTHR40055:SF1">
    <property type="entry name" value="TRANSCRIPTIONAL REGULATOR YGIV-RELATED"/>
    <property type="match status" value="1"/>
</dbReference>
<dbReference type="InterPro" id="IPR050908">
    <property type="entry name" value="SmbC-like"/>
</dbReference>
<dbReference type="OrthoDB" id="5337216at2"/>
<reference evidence="2 3" key="1">
    <citation type="submission" date="2018-09" db="EMBL/GenBank/DDBJ databases">
        <title>Cohnella cavernae sp. nov., isolated from a karst cave.</title>
        <authorList>
            <person name="Zhu H."/>
        </authorList>
    </citation>
    <scope>NUCLEOTIDE SEQUENCE [LARGE SCALE GENOMIC DNA]</scope>
    <source>
        <strain evidence="2 3">K2E09-144</strain>
    </source>
</reference>
<dbReference type="RefSeq" id="WP_119151465.1">
    <property type="nucleotide sequence ID" value="NZ_JBHSOV010000041.1"/>
</dbReference>
<dbReference type="AlphaFoldDB" id="A0A398CF49"/>
<comment type="caution">
    <text evidence="2">The sequence shown here is derived from an EMBL/GenBank/DDBJ whole genome shotgun (WGS) entry which is preliminary data.</text>
</comment>
<gene>
    <name evidence="2" type="ORF">D3H35_22650</name>
</gene>
<dbReference type="Pfam" id="PF06445">
    <property type="entry name" value="GyrI-like"/>
    <property type="match status" value="1"/>
</dbReference>
<name>A0A398CF49_9BACL</name>
<accession>A0A398CF49</accession>
<dbReference type="InterPro" id="IPR011256">
    <property type="entry name" value="Reg_factor_effector_dom_sf"/>
</dbReference>
<keyword evidence="3" id="KW-1185">Reference proteome</keyword>
<dbReference type="PANTHER" id="PTHR40055">
    <property type="entry name" value="TRANSCRIPTIONAL REGULATOR YGIV-RELATED"/>
    <property type="match status" value="1"/>
</dbReference>
<evidence type="ECO:0000313" key="3">
    <source>
        <dbReference type="Proteomes" id="UP000266340"/>
    </source>
</evidence>
<feature type="domain" description="AraC effector-binding" evidence="1">
    <location>
        <begin position="1"/>
        <end position="149"/>
    </location>
</feature>
<dbReference type="InterPro" id="IPR029442">
    <property type="entry name" value="GyrI-like"/>
</dbReference>
<evidence type="ECO:0000259" key="1">
    <source>
        <dbReference type="SMART" id="SM00871"/>
    </source>
</evidence>
<dbReference type="SMART" id="SM00871">
    <property type="entry name" value="AraC_E_bind"/>
    <property type="match status" value="1"/>
</dbReference>
<organism evidence="2 3">
    <name type="scientific">Cohnella faecalis</name>
    <dbReference type="NCBI Taxonomy" id="2315694"/>
    <lineage>
        <taxon>Bacteria</taxon>
        <taxon>Bacillati</taxon>
        <taxon>Bacillota</taxon>
        <taxon>Bacilli</taxon>
        <taxon>Bacillales</taxon>
        <taxon>Paenibacillaceae</taxon>
        <taxon>Cohnella</taxon>
    </lineage>
</organism>
<sequence>MNITIEILPKYRIAYVRQVGPYGPDNTQAMEKLKQWAKGNNLLAESAIILGVPQDNPETTLPEKCRYDACIVISKDYPVDDSICESELSGGTYVICKIKHTEEDIQKAWNEIFAYLQNSGYQIDNKPIIERYTGVMINNDFCEICVPIKGTPGLRLASRKT</sequence>